<organism evidence="1 2">
    <name type="scientific">Dreissena polymorpha</name>
    <name type="common">Zebra mussel</name>
    <name type="synonym">Mytilus polymorpha</name>
    <dbReference type="NCBI Taxonomy" id="45954"/>
    <lineage>
        <taxon>Eukaryota</taxon>
        <taxon>Metazoa</taxon>
        <taxon>Spiralia</taxon>
        <taxon>Lophotrochozoa</taxon>
        <taxon>Mollusca</taxon>
        <taxon>Bivalvia</taxon>
        <taxon>Autobranchia</taxon>
        <taxon>Heteroconchia</taxon>
        <taxon>Euheterodonta</taxon>
        <taxon>Imparidentia</taxon>
        <taxon>Neoheterodontei</taxon>
        <taxon>Myida</taxon>
        <taxon>Dreissenoidea</taxon>
        <taxon>Dreissenidae</taxon>
        <taxon>Dreissena</taxon>
    </lineage>
</organism>
<proteinExistence type="predicted"/>
<comment type="caution">
    <text evidence="1">The sequence shown here is derived from an EMBL/GenBank/DDBJ whole genome shotgun (WGS) entry which is preliminary data.</text>
</comment>
<protein>
    <submittedName>
        <fullName evidence="1">Uncharacterized protein</fullName>
    </submittedName>
</protein>
<reference evidence="1" key="1">
    <citation type="journal article" date="2019" name="bioRxiv">
        <title>The Genome of the Zebra Mussel, Dreissena polymorpha: A Resource for Invasive Species Research.</title>
        <authorList>
            <person name="McCartney M.A."/>
            <person name="Auch B."/>
            <person name="Kono T."/>
            <person name="Mallez S."/>
            <person name="Zhang Y."/>
            <person name="Obille A."/>
            <person name="Becker A."/>
            <person name="Abrahante J.E."/>
            <person name="Garbe J."/>
            <person name="Badalamenti J.P."/>
            <person name="Herman A."/>
            <person name="Mangelson H."/>
            <person name="Liachko I."/>
            <person name="Sullivan S."/>
            <person name="Sone E.D."/>
            <person name="Koren S."/>
            <person name="Silverstein K.A.T."/>
            <person name="Beckman K.B."/>
            <person name="Gohl D.M."/>
        </authorList>
    </citation>
    <scope>NUCLEOTIDE SEQUENCE</scope>
    <source>
        <strain evidence="1">Duluth1</strain>
        <tissue evidence="1">Whole animal</tissue>
    </source>
</reference>
<dbReference type="AlphaFoldDB" id="A0A9D4BHR6"/>
<accession>A0A9D4BHR6</accession>
<reference evidence="1" key="2">
    <citation type="submission" date="2020-11" db="EMBL/GenBank/DDBJ databases">
        <authorList>
            <person name="McCartney M.A."/>
            <person name="Auch B."/>
            <person name="Kono T."/>
            <person name="Mallez S."/>
            <person name="Becker A."/>
            <person name="Gohl D.M."/>
            <person name="Silverstein K.A.T."/>
            <person name="Koren S."/>
            <person name="Bechman K.B."/>
            <person name="Herman A."/>
            <person name="Abrahante J.E."/>
            <person name="Garbe J."/>
        </authorList>
    </citation>
    <scope>NUCLEOTIDE SEQUENCE</scope>
    <source>
        <strain evidence="1">Duluth1</strain>
        <tissue evidence="1">Whole animal</tissue>
    </source>
</reference>
<gene>
    <name evidence="1" type="ORF">DPMN_083488</name>
</gene>
<keyword evidence="2" id="KW-1185">Reference proteome</keyword>
<evidence type="ECO:0000313" key="1">
    <source>
        <dbReference type="EMBL" id="KAH3696025.1"/>
    </source>
</evidence>
<name>A0A9D4BHR6_DREPO</name>
<dbReference type="Proteomes" id="UP000828390">
    <property type="component" value="Unassembled WGS sequence"/>
</dbReference>
<sequence length="90" mass="10129">MGSFFSTVKSPNLLMRSTGLIRCMKAWKRSLCYYLHVSCICLIKKIISMVDLPPSLSLSLSLSLRGIRTVTQGTFYQQASEVCKGRHVQN</sequence>
<dbReference type="EMBL" id="JAIWYP010000016">
    <property type="protein sequence ID" value="KAH3696025.1"/>
    <property type="molecule type" value="Genomic_DNA"/>
</dbReference>
<evidence type="ECO:0000313" key="2">
    <source>
        <dbReference type="Proteomes" id="UP000828390"/>
    </source>
</evidence>